<evidence type="ECO:0000313" key="2">
    <source>
        <dbReference type="EMBL" id="KAG5304346.1"/>
    </source>
</evidence>
<keyword evidence="1" id="KW-0472">Membrane</keyword>
<evidence type="ECO:0000256" key="1">
    <source>
        <dbReference type="SAM" id="Phobius"/>
    </source>
</evidence>
<evidence type="ECO:0000313" key="3">
    <source>
        <dbReference type="Proteomes" id="UP000670092"/>
    </source>
</evidence>
<comment type="caution">
    <text evidence="2">The sequence shown here is derived from an EMBL/GenBank/DDBJ whole genome shotgun (WGS) entry which is preliminary data.</text>
</comment>
<dbReference type="VEuPathDB" id="FungiDB:I7I52_02642"/>
<gene>
    <name evidence="2" type="ORF">I7I52_02642</name>
</gene>
<dbReference type="EMBL" id="JAEVHI010000001">
    <property type="protein sequence ID" value="KAG5304346.1"/>
    <property type="molecule type" value="Genomic_DNA"/>
</dbReference>
<dbReference type="AlphaFoldDB" id="A0A8H7Z881"/>
<keyword evidence="1" id="KW-0812">Transmembrane</keyword>
<keyword evidence="1" id="KW-1133">Transmembrane helix</keyword>
<sequence length="72" mass="8813">MFCPFFLFFFFLSFFVNIPPLNLRSWQEWRASARCAPKIWQSGNMHKSKFQAVHGMYIYYLLYYLLFIYSCS</sequence>
<accession>A0A8H7Z881</accession>
<organism evidence="2 3">
    <name type="scientific">Ajellomyces capsulatus</name>
    <name type="common">Darling's disease fungus</name>
    <name type="synonym">Histoplasma capsulatum</name>
    <dbReference type="NCBI Taxonomy" id="5037"/>
    <lineage>
        <taxon>Eukaryota</taxon>
        <taxon>Fungi</taxon>
        <taxon>Dikarya</taxon>
        <taxon>Ascomycota</taxon>
        <taxon>Pezizomycotina</taxon>
        <taxon>Eurotiomycetes</taxon>
        <taxon>Eurotiomycetidae</taxon>
        <taxon>Onygenales</taxon>
        <taxon>Ajellomycetaceae</taxon>
        <taxon>Histoplasma</taxon>
    </lineage>
</organism>
<feature type="transmembrane region" description="Helical" evidence="1">
    <location>
        <begin position="49"/>
        <end position="69"/>
    </location>
</feature>
<dbReference type="Proteomes" id="UP000670092">
    <property type="component" value="Unassembled WGS sequence"/>
</dbReference>
<proteinExistence type="predicted"/>
<name>A0A8H7Z881_AJECA</name>
<reference evidence="2 3" key="1">
    <citation type="submission" date="2021-01" db="EMBL/GenBank/DDBJ databases">
        <title>Chromosome-level genome assembly of a human fungal pathogen reveals clustering of transcriptionally co-regulated genes.</title>
        <authorList>
            <person name="Voorhies M."/>
            <person name="Cohen S."/>
            <person name="Shea T.P."/>
            <person name="Petrus S."/>
            <person name="Munoz J.F."/>
            <person name="Poplawski S."/>
            <person name="Goldman W.E."/>
            <person name="Michael T."/>
            <person name="Cuomo C.A."/>
            <person name="Sil A."/>
            <person name="Beyhan S."/>
        </authorList>
    </citation>
    <scope>NUCLEOTIDE SEQUENCE [LARGE SCALE GENOMIC DNA]</scope>
    <source>
        <strain evidence="2 3">G184AR</strain>
    </source>
</reference>
<protein>
    <submittedName>
        <fullName evidence="2">Uncharacterized protein</fullName>
    </submittedName>
</protein>